<name>A0A1H3CYZ2_9RHOB</name>
<protein>
    <recommendedName>
        <fullName evidence="7">4-deoxy-L-threo-5-hexosulose-uronate ketol-isomerase</fullName>
        <ecNumber evidence="7">5.3.1.17</ecNumber>
    </recommendedName>
    <alternativeName>
        <fullName evidence="7">5-keto-4-deoxyuronate isomerase</fullName>
    </alternativeName>
    <alternativeName>
        <fullName evidence="7">DKI isomerase</fullName>
    </alternativeName>
</protein>
<dbReference type="CDD" id="cd20294">
    <property type="entry name" value="cupin_KduI_N"/>
    <property type="match status" value="1"/>
</dbReference>
<evidence type="ECO:0000256" key="5">
    <source>
        <dbReference type="ARBA" id="ARBA00022833"/>
    </source>
</evidence>
<evidence type="ECO:0000256" key="2">
    <source>
        <dbReference type="ARBA" id="ARBA00005148"/>
    </source>
</evidence>
<dbReference type="CDD" id="cd20491">
    <property type="entry name" value="cupin_KduI_C"/>
    <property type="match status" value="1"/>
</dbReference>
<dbReference type="EMBL" id="FNOM01000011">
    <property type="protein sequence ID" value="SDX59361.1"/>
    <property type="molecule type" value="Genomic_DNA"/>
</dbReference>
<dbReference type="InterPro" id="IPR027449">
    <property type="entry name" value="KduI_N"/>
</dbReference>
<keyword evidence="4 7" id="KW-0479">Metal-binding</keyword>
<evidence type="ECO:0000256" key="7">
    <source>
        <dbReference type="HAMAP-Rule" id="MF_00687"/>
    </source>
</evidence>
<dbReference type="InterPro" id="IPR007045">
    <property type="entry name" value="KduI"/>
</dbReference>
<dbReference type="Gene3D" id="2.60.120.10">
    <property type="entry name" value="Jelly Rolls"/>
    <property type="match status" value="1"/>
</dbReference>
<dbReference type="InterPro" id="IPR014710">
    <property type="entry name" value="RmlC-like_jellyroll"/>
</dbReference>
<comment type="function">
    <text evidence="7">Catalyzes the isomerization of 5-dehydro-4-deoxy-D-glucuronate to 3-deoxy-D-glycero-2,5-hexodiulosonate.</text>
</comment>
<dbReference type="GO" id="GO:0008270">
    <property type="term" value="F:zinc ion binding"/>
    <property type="evidence" value="ECO:0007669"/>
    <property type="project" value="UniProtKB-UniRule"/>
</dbReference>
<feature type="binding site" evidence="7">
    <location>
        <position position="204"/>
    </location>
    <ligand>
        <name>Zn(2+)</name>
        <dbReference type="ChEBI" id="CHEBI:29105"/>
    </ligand>
</feature>
<comment type="cofactor">
    <cofactor evidence="7">
        <name>Zn(2+)</name>
        <dbReference type="ChEBI" id="CHEBI:29105"/>
    </cofactor>
    <text evidence="7">Binds 1 zinc ion per subunit.</text>
</comment>
<dbReference type="NCBIfam" id="NF002091">
    <property type="entry name" value="PRK00924.1"/>
    <property type="match status" value="1"/>
</dbReference>
<keyword evidence="6 7" id="KW-0413">Isomerase</keyword>
<gene>
    <name evidence="7" type="primary">kduI</name>
    <name evidence="8" type="ORF">SAMN04488238_11127</name>
</gene>
<dbReference type="GO" id="GO:0019698">
    <property type="term" value="P:D-galacturonate catabolic process"/>
    <property type="evidence" value="ECO:0007669"/>
    <property type="project" value="TreeGrafter"/>
</dbReference>
<evidence type="ECO:0000256" key="3">
    <source>
        <dbReference type="ARBA" id="ARBA00008086"/>
    </source>
</evidence>
<evidence type="ECO:0000313" key="8">
    <source>
        <dbReference type="EMBL" id="SDX59361.1"/>
    </source>
</evidence>
<reference evidence="8 9" key="1">
    <citation type="submission" date="2016-10" db="EMBL/GenBank/DDBJ databases">
        <authorList>
            <person name="de Groot N.N."/>
        </authorList>
    </citation>
    <scope>NUCLEOTIDE SEQUENCE [LARGE SCALE GENOMIC DNA]</scope>
    <source>
        <strain evidence="8 9">CGMCC 1.8894</strain>
    </source>
</reference>
<organism evidence="8 9">
    <name type="scientific">Roseicitreum antarcticum</name>
    <dbReference type="NCBI Taxonomy" id="564137"/>
    <lineage>
        <taxon>Bacteria</taxon>
        <taxon>Pseudomonadati</taxon>
        <taxon>Pseudomonadota</taxon>
        <taxon>Alphaproteobacteria</taxon>
        <taxon>Rhodobacterales</taxon>
        <taxon>Paracoccaceae</taxon>
        <taxon>Roseicitreum</taxon>
    </lineage>
</organism>
<feature type="binding site" evidence="7">
    <location>
        <position position="209"/>
    </location>
    <ligand>
        <name>Zn(2+)</name>
        <dbReference type="ChEBI" id="CHEBI:29105"/>
    </ligand>
</feature>
<dbReference type="GO" id="GO:0008697">
    <property type="term" value="F:4-deoxy-L-threo-5-hexosulose-uronate ketol-isomerase activity"/>
    <property type="evidence" value="ECO:0007669"/>
    <property type="project" value="UniProtKB-UniRule"/>
</dbReference>
<dbReference type="OrthoDB" id="9770644at2"/>
<feature type="binding site" evidence="7">
    <location>
        <position position="202"/>
    </location>
    <ligand>
        <name>Zn(2+)</name>
        <dbReference type="ChEBI" id="CHEBI:29105"/>
    </ligand>
</feature>
<dbReference type="PANTHER" id="PTHR38461:SF1">
    <property type="entry name" value="4-DEOXY-L-THREO-5-HEXOSULOSE-URONATE KETOL-ISOMERASE"/>
    <property type="match status" value="1"/>
</dbReference>
<keyword evidence="5 7" id="KW-0862">Zinc</keyword>
<comment type="pathway">
    <text evidence="2 7">Glycan metabolism; pectin degradation; 2-dehydro-3-deoxy-D-gluconate from pectin: step 4/5.</text>
</comment>
<sequence length="284" mass="30856">MTPPPISWTTRYGGAPAAIDRMTGQELRAEYMVEGLFVPGTARMAYSHIDRMVLGGIVPTQAPIDLGDGAPVGTDHFFDAREAGIANLGHYGGKITVDGTTHHLAPRDVLYVGRGVKALSLESDDAANPACYYINSVPAGADHPTRLIPQAESKPLTFGSAERANMRTLRMYIHPEVAPSCLLLMGITDPAPGNVWNTMPPHLHERRMEAYLYFDMDAEDRVMHFMGRPDNTRHLVVGSGDAVLSPAWSIHMGAGTGPYAFVWGMTGENQVYQDVTPVAVKDLK</sequence>
<dbReference type="AlphaFoldDB" id="A0A1H3CYZ2"/>
<evidence type="ECO:0000256" key="4">
    <source>
        <dbReference type="ARBA" id="ARBA00022723"/>
    </source>
</evidence>
<comment type="catalytic activity">
    <reaction evidence="1 7">
        <text>5-dehydro-4-deoxy-D-glucuronate = 3-deoxy-D-glycero-2,5-hexodiulosonate</text>
        <dbReference type="Rhea" id="RHEA:23896"/>
        <dbReference type="ChEBI" id="CHEBI:17117"/>
        <dbReference type="ChEBI" id="CHEBI:29071"/>
        <dbReference type="EC" id="5.3.1.17"/>
    </reaction>
</comment>
<dbReference type="Pfam" id="PF04962">
    <property type="entry name" value="KduI"/>
    <property type="match status" value="1"/>
</dbReference>
<proteinExistence type="inferred from homology"/>
<dbReference type="InterPro" id="IPR021120">
    <property type="entry name" value="KduI/IolB_isomerase"/>
</dbReference>
<accession>A0A1H3CYZ2</accession>
<dbReference type="PANTHER" id="PTHR38461">
    <property type="entry name" value="4-DEOXY-L-THREO-5-HEXOSULOSE-URONATE KETOL-ISOMERASE"/>
    <property type="match status" value="1"/>
</dbReference>
<dbReference type="SUPFAM" id="SSF51182">
    <property type="entry name" value="RmlC-like cupins"/>
    <property type="match status" value="1"/>
</dbReference>
<dbReference type="EC" id="5.3.1.17" evidence="7"/>
<dbReference type="GO" id="GO:0045490">
    <property type="term" value="P:pectin catabolic process"/>
    <property type="evidence" value="ECO:0007669"/>
    <property type="project" value="UniProtKB-UniRule"/>
</dbReference>
<dbReference type="UniPathway" id="UPA00545">
    <property type="reaction ID" value="UER00826"/>
</dbReference>
<evidence type="ECO:0000256" key="6">
    <source>
        <dbReference type="ARBA" id="ARBA00023235"/>
    </source>
</evidence>
<evidence type="ECO:0000256" key="1">
    <source>
        <dbReference type="ARBA" id="ARBA00000552"/>
    </source>
</evidence>
<dbReference type="GO" id="GO:0042840">
    <property type="term" value="P:D-glucuronate catabolic process"/>
    <property type="evidence" value="ECO:0007669"/>
    <property type="project" value="TreeGrafter"/>
</dbReference>
<comment type="similarity">
    <text evidence="3 7">Belongs to the KduI family.</text>
</comment>
<keyword evidence="9" id="KW-1185">Reference proteome</keyword>
<dbReference type="HAMAP" id="MF_00687">
    <property type="entry name" value="KduI"/>
    <property type="match status" value="1"/>
</dbReference>
<dbReference type="InterPro" id="IPR011051">
    <property type="entry name" value="RmlC_Cupin_sf"/>
</dbReference>
<evidence type="ECO:0000313" key="9">
    <source>
        <dbReference type="Proteomes" id="UP000198539"/>
    </source>
</evidence>
<feature type="binding site" evidence="7">
    <location>
        <position position="251"/>
    </location>
    <ligand>
        <name>Zn(2+)</name>
        <dbReference type="ChEBI" id="CHEBI:29105"/>
    </ligand>
</feature>
<dbReference type="Gene3D" id="2.60.120.520">
    <property type="entry name" value="pectin degrading enzyme 5-keto 4- deoxyuronate isomerase, domain 1"/>
    <property type="match status" value="1"/>
</dbReference>
<dbReference type="RefSeq" id="WP_092891586.1">
    <property type="nucleotide sequence ID" value="NZ_CP061498.1"/>
</dbReference>
<dbReference type="Proteomes" id="UP000198539">
    <property type="component" value="Unassembled WGS sequence"/>
</dbReference>
<dbReference type="STRING" id="564137.SAMN04488238_11127"/>